<evidence type="ECO:0000256" key="3">
    <source>
        <dbReference type="ARBA" id="ARBA00022475"/>
    </source>
</evidence>
<evidence type="ECO:0000256" key="8">
    <source>
        <dbReference type="SAM" id="MobiDB-lite"/>
    </source>
</evidence>
<gene>
    <name evidence="9" type="ORF">BCY86_01320</name>
</gene>
<dbReference type="RefSeq" id="WP_075276118.1">
    <property type="nucleotide sequence ID" value="NZ_CP016908.1"/>
</dbReference>
<dbReference type="EMBL" id="CP016908">
    <property type="protein sequence ID" value="APR99469.1"/>
    <property type="molecule type" value="Genomic_DNA"/>
</dbReference>
<comment type="similarity">
    <text evidence="2 7">Belongs to the ExbD/TolR family.</text>
</comment>
<reference evidence="9 10" key="1">
    <citation type="submission" date="2016-08" db="EMBL/GenBank/DDBJ databases">
        <title>Identification and validation of antigenic proteins from Pajaroellobacter abortibovis using de-novo genome sequence assembly and reverse vaccinology.</title>
        <authorList>
            <person name="Welly B.T."/>
            <person name="Miller M.R."/>
            <person name="Stott J.L."/>
            <person name="Blanchard M.T."/>
            <person name="Islas-Trejo A.D."/>
            <person name="O'Rourke S.M."/>
            <person name="Young A.E."/>
            <person name="Medrano J.F."/>
            <person name="Van Eenennaam A.L."/>
        </authorList>
    </citation>
    <scope>NUCLEOTIDE SEQUENCE [LARGE SCALE GENOMIC DNA]</scope>
    <source>
        <strain evidence="9 10">BTF92-0548A/99-0131</strain>
    </source>
</reference>
<keyword evidence="5" id="KW-1133">Transmembrane helix</keyword>
<evidence type="ECO:0000256" key="2">
    <source>
        <dbReference type="ARBA" id="ARBA00005811"/>
    </source>
</evidence>
<dbReference type="Pfam" id="PF02472">
    <property type="entry name" value="ExbD"/>
    <property type="match status" value="1"/>
</dbReference>
<name>A0A1L6MVC6_9BACT</name>
<dbReference type="GO" id="GO:0005886">
    <property type="term" value="C:plasma membrane"/>
    <property type="evidence" value="ECO:0007669"/>
    <property type="project" value="UniProtKB-SubCell"/>
</dbReference>
<proteinExistence type="inferred from homology"/>
<evidence type="ECO:0000256" key="5">
    <source>
        <dbReference type="ARBA" id="ARBA00022989"/>
    </source>
</evidence>
<dbReference type="OrthoDB" id="5396454at2"/>
<dbReference type="STRING" id="1882918.BCY86_01320"/>
<dbReference type="GO" id="GO:0022857">
    <property type="term" value="F:transmembrane transporter activity"/>
    <property type="evidence" value="ECO:0007669"/>
    <property type="project" value="InterPro"/>
</dbReference>
<protein>
    <submittedName>
        <fullName evidence="9">TolR-like protein</fullName>
    </submittedName>
</protein>
<evidence type="ECO:0000256" key="4">
    <source>
        <dbReference type="ARBA" id="ARBA00022692"/>
    </source>
</evidence>
<keyword evidence="10" id="KW-1185">Reference proteome</keyword>
<sequence>MAEEKLSAAQRSKIRRLSAPKELSPDEEGGELNIVPFLDIVTNVLMFVLATVSVTFTATIDTSPPKLGGGAGARAPTAPTLGLTITLVPGGFSIKARGGNVAPGCKDTGPGLAIPKVVGISGGEDYDYASLTSCVKHLKNVSPDFKDETQVTVSANPDISYQAIVSTLDAIRKDETTGDALFPDVNFGVAR</sequence>
<keyword evidence="6" id="KW-0472">Membrane</keyword>
<dbReference type="KEGG" id="pabo:BCY86_01320"/>
<dbReference type="InterPro" id="IPR003400">
    <property type="entry name" value="ExbD"/>
</dbReference>
<dbReference type="AlphaFoldDB" id="A0A1L6MVC6"/>
<evidence type="ECO:0000256" key="1">
    <source>
        <dbReference type="ARBA" id="ARBA00004162"/>
    </source>
</evidence>
<evidence type="ECO:0000313" key="9">
    <source>
        <dbReference type="EMBL" id="APR99469.1"/>
    </source>
</evidence>
<keyword evidence="3" id="KW-1003">Cell membrane</keyword>
<evidence type="ECO:0000256" key="6">
    <source>
        <dbReference type="ARBA" id="ARBA00023136"/>
    </source>
</evidence>
<feature type="region of interest" description="Disordered" evidence="8">
    <location>
        <begin position="1"/>
        <end position="28"/>
    </location>
</feature>
<keyword evidence="7" id="KW-0813">Transport</keyword>
<evidence type="ECO:0000313" key="10">
    <source>
        <dbReference type="Proteomes" id="UP000185544"/>
    </source>
</evidence>
<dbReference type="Proteomes" id="UP000185544">
    <property type="component" value="Chromosome"/>
</dbReference>
<keyword evidence="4 7" id="KW-0812">Transmembrane</keyword>
<accession>A0A1L6MVC6</accession>
<organism evidence="9 10">
    <name type="scientific">Pajaroellobacter abortibovis</name>
    <dbReference type="NCBI Taxonomy" id="1882918"/>
    <lineage>
        <taxon>Bacteria</taxon>
        <taxon>Pseudomonadati</taxon>
        <taxon>Myxococcota</taxon>
        <taxon>Polyangia</taxon>
        <taxon>Polyangiales</taxon>
        <taxon>Polyangiaceae</taxon>
    </lineage>
</organism>
<evidence type="ECO:0000256" key="7">
    <source>
        <dbReference type="RuleBase" id="RU003879"/>
    </source>
</evidence>
<comment type="subcellular location">
    <subcellularLocation>
        <location evidence="1">Cell membrane</location>
        <topology evidence="1">Single-pass membrane protein</topology>
    </subcellularLocation>
    <subcellularLocation>
        <location evidence="7">Cell membrane</location>
        <topology evidence="7">Single-pass type II membrane protein</topology>
    </subcellularLocation>
</comment>
<keyword evidence="7" id="KW-0653">Protein transport</keyword>
<dbReference type="GO" id="GO:0015031">
    <property type="term" value="P:protein transport"/>
    <property type="evidence" value="ECO:0007669"/>
    <property type="project" value="UniProtKB-KW"/>
</dbReference>